<keyword evidence="4" id="KW-0997">Cell inner membrane</keyword>
<feature type="domain" description="EamA" evidence="12">
    <location>
        <begin position="115"/>
        <end position="247"/>
    </location>
</feature>
<protein>
    <submittedName>
        <fullName evidence="13">EamA family transporter</fullName>
    </submittedName>
</protein>
<dbReference type="AlphaFoldDB" id="A0A6N6VJN0"/>
<dbReference type="Gene3D" id="1.10.3730.20">
    <property type="match status" value="2"/>
</dbReference>
<feature type="transmembrane region" description="Helical" evidence="11">
    <location>
        <begin position="113"/>
        <end position="131"/>
    </location>
</feature>
<keyword evidence="10 11" id="KW-0472">Membrane</keyword>
<dbReference type="PANTHER" id="PTHR30561:SF9">
    <property type="entry name" value="4-AMINO-4-DEOXY-L-ARABINOSE-PHOSPHOUNDECAPRENOL FLIPPASE SUBUNIT ARNF-RELATED"/>
    <property type="match status" value="1"/>
</dbReference>
<dbReference type="InterPro" id="IPR037185">
    <property type="entry name" value="EmrE-like"/>
</dbReference>
<keyword evidence="5" id="KW-0441">Lipid A biosynthesis</keyword>
<name>A0A6N6VJN0_9HYPH</name>
<evidence type="ECO:0000256" key="10">
    <source>
        <dbReference type="ARBA" id="ARBA00023136"/>
    </source>
</evidence>
<gene>
    <name evidence="13" type="ORF">F2P47_08815</name>
</gene>
<proteinExistence type="predicted"/>
<dbReference type="GO" id="GO:0009103">
    <property type="term" value="P:lipopolysaccharide biosynthetic process"/>
    <property type="evidence" value="ECO:0007669"/>
    <property type="project" value="UniProtKB-KW"/>
</dbReference>
<keyword evidence="6 11" id="KW-0812">Transmembrane</keyword>
<keyword evidence="2" id="KW-1003">Cell membrane</keyword>
<evidence type="ECO:0000256" key="2">
    <source>
        <dbReference type="ARBA" id="ARBA00022475"/>
    </source>
</evidence>
<dbReference type="GO" id="GO:0005886">
    <property type="term" value="C:plasma membrane"/>
    <property type="evidence" value="ECO:0007669"/>
    <property type="project" value="UniProtKB-SubCell"/>
</dbReference>
<dbReference type="Proteomes" id="UP000468901">
    <property type="component" value="Unassembled WGS sequence"/>
</dbReference>
<dbReference type="GO" id="GO:0022857">
    <property type="term" value="F:transmembrane transporter activity"/>
    <property type="evidence" value="ECO:0007669"/>
    <property type="project" value="InterPro"/>
</dbReference>
<feature type="transmembrane region" description="Helical" evidence="11">
    <location>
        <begin position="146"/>
        <end position="164"/>
    </location>
</feature>
<sequence length="249" mass="26435">MMAFVAGSGSLMMVPLLFFTPVPSWEVWKIILLSLALHTGYKVFLIKAYTHGDFGQVYPLARGFAPAIVTLVGFLFLNEDLPATATIGIVLILAGVVSLAWRSKNGTQTPTNPHAIFYALGTSLFIASYTLNDGLGGRTAPTPSDYVIWLFALDGISIVAIALWRRGPALLRPQRAWAYGAAGGVASTAAYWIVIWAMSVTPLGPVAALRETSVVFGALISGFILKEGLGWRAVIAAATVAAGVILLKL</sequence>
<comment type="subcellular location">
    <subcellularLocation>
        <location evidence="1">Cell membrane</location>
        <topology evidence="1">Multi-pass membrane protein</topology>
    </subcellularLocation>
</comment>
<dbReference type="InterPro" id="IPR000390">
    <property type="entry name" value="Small_drug/metabolite_transptr"/>
</dbReference>
<evidence type="ECO:0000256" key="9">
    <source>
        <dbReference type="ARBA" id="ARBA00023098"/>
    </source>
</evidence>
<dbReference type="EMBL" id="WESC01000007">
    <property type="protein sequence ID" value="KAB7740103.1"/>
    <property type="molecule type" value="Genomic_DNA"/>
</dbReference>
<feature type="domain" description="EamA" evidence="12">
    <location>
        <begin position="4"/>
        <end position="98"/>
    </location>
</feature>
<evidence type="ECO:0000256" key="4">
    <source>
        <dbReference type="ARBA" id="ARBA00022519"/>
    </source>
</evidence>
<keyword evidence="14" id="KW-1185">Reference proteome</keyword>
<evidence type="ECO:0000256" key="6">
    <source>
        <dbReference type="ARBA" id="ARBA00022692"/>
    </source>
</evidence>
<accession>A0A6N6VJN0</accession>
<evidence type="ECO:0000256" key="1">
    <source>
        <dbReference type="ARBA" id="ARBA00004651"/>
    </source>
</evidence>
<feature type="transmembrane region" description="Helical" evidence="11">
    <location>
        <begin position="229"/>
        <end position="247"/>
    </location>
</feature>
<evidence type="ECO:0000256" key="3">
    <source>
        <dbReference type="ARBA" id="ARBA00022516"/>
    </source>
</evidence>
<dbReference type="Pfam" id="PF00892">
    <property type="entry name" value="EamA"/>
    <property type="match status" value="2"/>
</dbReference>
<evidence type="ECO:0000256" key="8">
    <source>
        <dbReference type="ARBA" id="ARBA00022989"/>
    </source>
</evidence>
<keyword evidence="9" id="KW-0443">Lipid metabolism</keyword>
<keyword evidence="3" id="KW-0444">Lipid biosynthesis</keyword>
<evidence type="ECO:0000259" key="12">
    <source>
        <dbReference type="Pfam" id="PF00892"/>
    </source>
</evidence>
<dbReference type="SUPFAM" id="SSF103481">
    <property type="entry name" value="Multidrug resistance efflux transporter EmrE"/>
    <property type="match status" value="2"/>
</dbReference>
<evidence type="ECO:0000256" key="11">
    <source>
        <dbReference type="SAM" id="Phobius"/>
    </source>
</evidence>
<dbReference type="InterPro" id="IPR000620">
    <property type="entry name" value="EamA_dom"/>
</dbReference>
<dbReference type="PANTHER" id="PTHR30561">
    <property type="entry name" value="SMR FAMILY PROTON-DEPENDENT DRUG EFFLUX TRANSPORTER SUGE"/>
    <property type="match status" value="1"/>
</dbReference>
<feature type="transmembrane region" description="Helical" evidence="11">
    <location>
        <begin position="176"/>
        <end position="198"/>
    </location>
</feature>
<keyword evidence="8 11" id="KW-1133">Transmembrane helix</keyword>
<keyword evidence="7" id="KW-0448">Lipopolysaccharide biosynthesis</keyword>
<feature type="transmembrane region" description="Helical" evidence="11">
    <location>
        <begin position="57"/>
        <end position="77"/>
    </location>
</feature>
<evidence type="ECO:0000313" key="14">
    <source>
        <dbReference type="Proteomes" id="UP000468901"/>
    </source>
</evidence>
<evidence type="ECO:0000256" key="5">
    <source>
        <dbReference type="ARBA" id="ARBA00022556"/>
    </source>
</evidence>
<dbReference type="GO" id="GO:0009245">
    <property type="term" value="P:lipid A biosynthetic process"/>
    <property type="evidence" value="ECO:0007669"/>
    <property type="project" value="UniProtKB-KW"/>
</dbReference>
<feature type="transmembrane region" description="Helical" evidence="11">
    <location>
        <begin position="83"/>
        <end position="101"/>
    </location>
</feature>
<evidence type="ECO:0000256" key="7">
    <source>
        <dbReference type="ARBA" id="ARBA00022985"/>
    </source>
</evidence>
<comment type="caution">
    <text evidence="13">The sequence shown here is derived from an EMBL/GenBank/DDBJ whole genome shotgun (WGS) entry which is preliminary data.</text>
</comment>
<reference evidence="13 14" key="1">
    <citation type="submission" date="2019-09" db="EMBL/GenBank/DDBJ databases">
        <title>Parvibaculum sedimenti sp. nov., isolated from sediment.</title>
        <authorList>
            <person name="Wang Y."/>
        </authorList>
    </citation>
    <scope>NUCLEOTIDE SEQUENCE [LARGE SCALE GENOMIC DNA]</scope>
    <source>
        <strain evidence="13 14">HXT-9</strain>
    </source>
</reference>
<evidence type="ECO:0000313" key="13">
    <source>
        <dbReference type="EMBL" id="KAB7740103.1"/>
    </source>
</evidence>
<organism evidence="13 14">
    <name type="scientific">Parvibaculum sedimenti</name>
    <dbReference type="NCBI Taxonomy" id="2608632"/>
    <lineage>
        <taxon>Bacteria</taxon>
        <taxon>Pseudomonadati</taxon>
        <taxon>Pseudomonadota</taxon>
        <taxon>Alphaproteobacteria</taxon>
        <taxon>Hyphomicrobiales</taxon>
        <taxon>Parvibaculaceae</taxon>
        <taxon>Parvibaculum</taxon>
    </lineage>
</organism>